<evidence type="ECO:0000313" key="2">
    <source>
        <dbReference type="Proteomes" id="UP000583127"/>
    </source>
</evidence>
<evidence type="ECO:0000313" key="1">
    <source>
        <dbReference type="EMBL" id="NML34905.1"/>
    </source>
</evidence>
<dbReference type="EMBL" id="JABBFZ010000027">
    <property type="protein sequence ID" value="NML34905.1"/>
    <property type="molecule type" value="Genomic_DNA"/>
</dbReference>
<dbReference type="RefSeq" id="WP_169501092.1">
    <property type="nucleotide sequence ID" value="NZ_JABBFZ010000027.1"/>
</dbReference>
<name>A0A7Y0A1Q9_9BURK</name>
<proteinExistence type="predicted"/>
<comment type="caution">
    <text evidence="1">The sequence shown here is derived from an EMBL/GenBank/DDBJ whole genome shotgun (WGS) entry which is preliminary data.</text>
</comment>
<dbReference type="AlphaFoldDB" id="A0A7Y0A1Q9"/>
<sequence>MLDVTMEEVKAAMKWFKALSADQKLHCRKSIAGPDAISIARYWKANIKK</sequence>
<keyword evidence="2" id="KW-1185">Reference proteome</keyword>
<gene>
    <name evidence="1" type="ORF">HHL14_29285</name>
</gene>
<reference evidence="1 2" key="1">
    <citation type="submission" date="2020-04" db="EMBL/GenBank/DDBJ databases">
        <title>Paraburkholderia sp. G-4-1-8 isolated from soil.</title>
        <authorList>
            <person name="Dahal R.H."/>
        </authorList>
    </citation>
    <scope>NUCLEOTIDE SEQUENCE [LARGE SCALE GENOMIC DNA]</scope>
    <source>
        <strain evidence="1 2">G-4-1-8</strain>
    </source>
</reference>
<accession>A0A7Y0A1Q9</accession>
<protein>
    <submittedName>
        <fullName evidence="1">Uncharacterized protein</fullName>
    </submittedName>
</protein>
<dbReference type="Proteomes" id="UP000583127">
    <property type="component" value="Unassembled WGS sequence"/>
</dbReference>
<organism evidence="1 2">
    <name type="scientific">Paraburkholderia antibiotica</name>
    <dbReference type="NCBI Taxonomy" id="2728839"/>
    <lineage>
        <taxon>Bacteria</taxon>
        <taxon>Pseudomonadati</taxon>
        <taxon>Pseudomonadota</taxon>
        <taxon>Betaproteobacteria</taxon>
        <taxon>Burkholderiales</taxon>
        <taxon>Burkholderiaceae</taxon>
        <taxon>Paraburkholderia</taxon>
    </lineage>
</organism>